<keyword evidence="8 13" id="KW-0547">Nucleotide-binding</keyword>
<dbReference type="InterPro" id="IPR036565">
    <property type="entry name" value="Mur-like_cat_sf"/>
</dbReference>
<dbReference type="InterPro" id="IPR013221">
    <property type="entry name" value="Mur_ligase_cen"/>
</dbReference>
<evidence type="ECO:0000256" key="2">
    <source>
        <dbReference type="ARBA" id="ARBA00009060"/>
    </source>
</evidence>
<dbReference type="Pfam" id="PF08443">
    <property type="entry name" value="RimK"/>
    <property type="match status" value="1"/>
</dbReference>
<evidence type="ECO:0000256" key="7">
    <source>
        <dbReference type="ARBA" id="ARBA00022598"/>
    </source>
</evidence>
<dbReference type="InterPro" id="IPR013651">
    <property type="entry name" value="ATP-grasp_RimK-type"/>
</dbReference>
<dbReference type="Gene3D" id="3.40.1190.10">
    <property type="entry name" value="Mur-like, catalytic domain"/>
    <property type="match status" value="1"/>
</dbReference>
<evidence type="ECO:0000256" key="9">
    <source>
        <dbReference type="ARBA" id="ARBA00022840"/>
    </source>
</evidence>
<dbReference type="InterPro" id="IPR036615">
    <property type="entry name" value="Mur_ligase_C_dom_sf"/>
</dbReference>
<gene>
    <name evidence="15" type="ORF">GCM10010123_34350</name>
</gene>
<comment type="catalytic activity">
    <reaction evidence="11">
        <text>[L-4-(L-arginin-2-N-yl)aspartate](n)-L-aspartate + L-arginine + ATP = [L-4-(L-arginin-2-N-yl)aspartate](n+1) + ADP + phosphate + H(+)</text>
        <dbReference type="Rhea" id="RHEA:23888"/>
        <dbReference type="Rhea" id="RHEA-COMP:13732"/>
        <dbReference type="Rhea" id="RHEA-COMP:13733"/>
        <dbReference type="ChEBI" id="CHEBI:15378"/>
        <dbReference type="ChEBI" id="CHEBI:30616"/>
        <dbReference type="ChEBI" id="CHEBI:32682"/>
        <dbReference type="ChEBI" id="CHEBI:43474"/>
        <dbReference type="ChEBI" id="CHEBI:137986"/>
        <dbReference type="ChEBI" id="CHEBI:137990"/>
        <dbReference type="ChEBI" id="CHEBI:456216"/>
        <dbReference type="EC" id="6.3.2.30"/>
    </reaction>
</comment>
<keyword evidence="9 13" id="KW-0067">ATP-binding</keyword>
<dbReference type="NCBIfam" id="NF010623">
    <property type="entry name" value="PRK14016.1"/>
    <property type="match status" value="1"/>
</dbReference>
<organism evidence="15 16">
    <name type="scientific">Pilimelia anulata</name>
    <dbReference type="NCBI Taxonomy" id="53371"/>
    <lineage>
        <taxon>Bacteria</taxon>
        <taxon>Bacillati</taxon>
        <taxon>Actinomycetota</taxon>
        <taxon>Actinomycetes</taxon>
        <taxon>Micromonosporales</taxon>
        <taxon>Micromonosporaceae</taxon>
        <taxon>Pilimelia</taxon>
    </lineage>
</organism>
<dbReference type="NCBIfam" id="TIGR02068">
    <property type="entry name" value="cya_phycin_syn"/>
    <property type="match status" value="1"/>
</dbReference>
<dbReference type="SUPFAM" id="SSF53244">
    <property type="entry name" value="MurD-like peptide ligases, peptide-binding domain"/>
    <property type="match status" value="1"/>
</dbReference>
<dbReference type="EMBL" id="BMQB01000007">
    <property type="protein sequence ID" value="GGK01614.1"/>
    <property type="molecule type" value="Genomic_DNA"/>
</dbReference>
<dbReference type="EC" id="6.3.2.30" evidence="4"/>
<dbReference type="Pfam" id="PF08245">
    <property type="entry name" value="Mur_ligase_M"/>
    <property type="match status" value="1"/>
</dbReference>
<dbReference type="GO" id="GO:0005524">
    <property type="term" value="F:ATP binding"/>
    <property type="evidence" value="ECO:0007669"/>
    <property type="project" value="UniProtKB-UniRule"/>
</dbReference>
<dbReference type="SUPFAM" id="SSF53623">
    <property type="entry name" value="MurD-like peptide ligases, catalytic domain"/>
    <property type="match status" value="1"/>
</dbReference>
<dbReference type="GO" id="GO:0004326">
    <property type="term" value="F:tetrahydrofolylpolyglutamate synthase activity"/>
    <property type="evidence" value="ECO:0007669"/>
    <property type="project" value="InterPro"/>
</dbReference>
<feature type="domain" description="ATP-grasp" evidence="14">
    <location>
        <begin position="224"/>
        <end position="483"/>
    </location>
</feature>
<dbReference type="Proteomes" id="UP000649739">
    <property type="component" value="Unassembled WGS sequence"/>
</dbReference>
<reference evidence="15" key="2">
    <citation type="submission" date="2020-09" db="EMBL/GenBank/DDBJ databases">
        <authorList>
            <person name="Sun Q."/>
            <person name="Ohkuma M."/>
        </authorList>
    </citation>
    <scope>NUCLEOTIDE SEQUENCE</scope>
    <source>
        <strain evidence="15">JCM 3090</strain>
    </source>
</reference>
<evidence type="ECO:0000256" key="6">
    <source>
        <dbReference type="ARBA" id="ARBA00022036"/>
    </source>
</evidence>
<evidence type="ECO:0000256" key="3">
    <source>
        <dbReference type="ARBA" id="ARBA00011738"/>
    </source>
</evidence>
<dbReference type="InterPro" id="IPR011810">
    <property type="entry name" value="Cya_phycin_syn"/>
</dbReference>
<proteinExistence type="inferred from homology"/>
<reference evidence="15" key="1">
    <citation type="journal article" date="2014" name="Int. J. Syst. Evol. Microbiol.">
        <title>Complete genome sequence of Corynebacterium casei LMG S-19264T (=DSM 44701T), isolated from a smear-ripened cheese.</title>
        <authorList>
            <consortium name="US DOE Joint Genome Institute (JGI-PGF)"/>
            <person name="Walter F."/>
            <person name="Albersmeier A."/>
            <person name="Kalinowski J."/>
            <person name="Ruckert C."/>
        </authorList>
    </citation>
    <scope>NUCLEOTIDE SEQUENCE</scope>
    <source>
        <strain evidence="15">JCM 3090</strain>
    </source>
</reference>
<comment type="similarity">
    <text evidence="2">In the C-terminal section; belongs to the MurCDEF family.</text>
</comment>
<dbReference type="GO" id="GO:0071160">
    <property type="term" value="F:cyanophycin synthetase activity (L-aspartate-adding)"/>
    <property type="evidence" value="ECO:0007669"/>
    <property type="project" value="UniProtKB-EC"/>
</dbReference>
<dbReference type="PANTHER" id="PTHR23135">
    <property type="entry name" value="MUR LIGASE FAMILY MEMBER"/>
    <property type="match status" value="1"/>
</dbReference>
<evidence type="ECO:0000259" key="14">
    <source>
        <dbReference type="PROSITE" id="PS50975"/>
    </source>
</evidence>
<dbReference type="Gene3D" id="3.30.470.20">
    <property type="entry name" value="ATP-grasp fold, B domain"/>
    <property type="match status" value="2"/>
</dbReference>
<evidence type="ECO:0000256" key="13">
    <source>
        <dbReference type="PROSITE-ProRule" id="PRU00409"/>
    </source>
</evidence>
<comment type="subunit">
    <text evidence="3">Homodimer.</text>
</comment>
<sequence length="909" mass="94578">MKIERVRTLRGPNQYLYRPVAVARVELGELTERETTDFAGFADALLAALPGLRHHHCAAGRPGGFVTRLYGGTYFGHVAEHAAIELSNLIGRPVNFGRTTYAGAPGRYDVIMECPVDEPLDSPLPELLLRTSAALLADLLAGRPPRHAAALPGLRDRYAAEEVGPSTAAIIGAARRRGIPVERHRGLSLVQLGHGVHRRRVWAALTDGTSGIGIDVAGDKELTRQLLADAGVPVAAGGRADSYVAARELFAALGAPVVVKPAHGRQGQQVHLDVTTPAELRAAFTAALGFGGDVVVEQQLAGRDYRVLVVDGAVIAAAERIAAHVTGDGAATVAALVDRANADPRRGAGHARALTRLALDDAALALLGAAGYTPASVPPAGETVWLRRNANLSTGGVARDVTDRVHPDVAELCRRVAGLVGLDIAGVDLRLPDIGGPLPPDDGGRRPSGGVVEVNAAPGLRMHLEPSEGRPRDVGAAVVDMLYPDRCPAGAPVAAPGRIPTVAVTGTNGKTTVTRLTAHLLAGHGLRVGATTTDGVYVGGRLIQRADATGPRSARLVLDDPTVEAAVLETARGGIVRRGLGYDLTDVGILTNITGDHVGQDGLDSVADIADVKALVAERVRVGGTLVLNADDARVRGIAARPRVGAADKRVVWCTVDPANPTVRAHLAAGGRAYLLDGDRLVEATGADVVPLLDAAELPGGFGGLASYAAANALMAAAAARALDVPAAVVTARLRTFRAEDNPGRGVLWYRDGVHILVDYAHNPAAIEAVTEPLHRLWGRSRAIAAVTLPGDRRDDLIAASARALAAGFSRVVLYEDHDLRGRAPGELPTLIGHEIVAYRADTRRVMAADPREAVAAALAMADPGDVVLVMYEHIDEVQAVLRRLGAVPAGSTGPVEPAPALLAPLAPR</sequence>
<evidence type="ECO:0000256" key="12">
    <source>
        <dbReference type="ARBA" id="ARBA00048425"/>
    </source>
</evidence>
<evidence type="ECO:0000256" key="1">
    <source>
        <dbReference type="ARBA" id="ARBA00003184"/>
    </source>
</evidence>
<dbReference type="InterPro" id="IPR011761">
    <property type="entry name" value="ATP-grasp"/>
</dbReference>
<dbReference type="InterPro" id="IPR018109">
    <property type="entry name" value="Folylpolyglutamate_synth_CS"/>
</dbReference>
<dbReference type="Pfam" id="PF02875">
    <property type="entry name" value="Mur_ligase_C"/>
    <property type="match status" value="1"/>
</dbReference>
<dbReference type="RefSeq" id="WP_189171171.1">
    <property type="nucleotide sequence ID" value="NZ_BMQB01000007.1"/>
</dbReference>
<dbReference type="SUPFAM" id="SSF56059">
    <property type="entry name" value="Glutathione synthetase ATP-binding domain-like"/>
    <property type="match status" value="1"/>
</dbReference>
<evidence type="ECO:0000256" key="8">
    <source>
        <dbReference type="ARBA" id="ARBA00022741"/>
    </source>
</evidence>
<dbReference type="PANTHER" id="PTHR23135:SF18">
    <property type="entry name" value="CYANOPHYCIN SYNTHETASE"/>
    <property type="match status" value="1"/>
</dbReference>
<comment type="caution">
    <text evidence="15">The sequence shown here is derived from an EMBL/GenBank/DDBJ whole genome shotgun (WGS) entry which is preliminary data.</text>
</comment>
<accession>A0A8J3BAU4</accession>
<dbReference type="EC" id="6.3.2.29" evidence="5"/>
<evidence type="ECO:0000256" key="10">
    <source>
        <dbReference type="ARBA" id="ARBA00031353"/>
    </source>
</evidence>
<dbReference type="GO" id="GO:0046872">
    <property type="term" value="F:metal ion binding"/>
    <property type="evidence" value="ECO:0007669"/>
    <property type="project" value="InterPro"/>
</dbReference>
<evidence type="ECO:0000313" key="15">
    <source>
        <dbReference type="EMBL" id="GGK01614.1"/>
    </source>
</evidence>
<dbReference type="Pfam" id="PF18921">
    <property type="entry name" value="Cyanophycin_syn"/>
    <property type="match status" value="1"/>
</dbReference>
<dbReference type="Gene3D" id="3.90.190.20">
    <property type="entry name" value="Mur ligase, C-terminal domain"/>
    <property type="match status" value="1"/>
</dbReference>
<keyword evidence="16" id="KW-1185">Reference proteome</keyword>
<dbReference type="AlphaFoldDB" id="A0A8J3BAU4"/>
<keyword evidence="7" id="KW-0436">Ligase</keyword>
<protein>
    <recommendedName>
        <fullName evidence="6">Cyanophycin synthetase</fullName>
        <ecNumber evidence="5">6.3.2.29</ecNumber>
        <ecNumber evidence="4">6.3.2.30</ecNumber>
    </recommendedName>
    <alternativeName>
        <fullName evidence="10">Cyanophycin synthase</fullName>
    </alternativeName>
</protein>
<dbReference type="InterPro" id="IPR044019">
    <property type="entry name" value="Cyanophycin_syn_N"/>
</dbReference>
<evidence type="ECO:0000313" key="16">
    <source>
        <dbReference type="Proteomes" id="UP000649739"/>
    </source>
</evidence>
<dbReference type="GO" id="GO:0071161">
    <property type="term" value="F:cyanophycin synthetase activity (L-arginine-adding)"/>
    <property type="evidence" value="ECO:0007669"/>
    <property type="project" value="UniProtKB-EC"/>
</dbReference>
<evidence type="ECO:0000256" key="11">
    <source>
        <dbReference type="ARBA" id="ARBA00048094"/>
    </source>
</evidence>
<name>A0A8J3BAU4_9ACTN</name>
<evidence type="ECO:0000256" key="5">
    <source>
        <dbReference type="ARBA" id="ARBA00013005"/>
    </source>
</evidence>
<dbReference type="InterPro" id="IPR004101">
    <property type="entry name" value="Mur_ligase_C"/>
</dbReference>
<comment type="function">
    <text evidence="1">Catalyzes the ATP-dependent polymerization of arginine and aspartate to multi-L-arginyl-poly-L-aspartic acid (cyanophycin; a water-insoluble reserve polymer).</text>
</comment>
<dbReference type="PROSITE" id="PS50975">
    <property type="entry name" value="ATP_GRASP"/>
    <property type="match status" value="1"/>
</dbReference>
<dbReference type="PROSITE" id="PS01011">
    <property type="entry name" value="FOLYLPOLYGLU_SYNT_1"/>
    <property type="match status" value="1"/>
</dbReference>
<comment type="catalytic activity">
    <reaction evidence="12">
        <text>[L-4-(L-arginin-2-N-yl)aspartate](n) + L-aspartate + ATP = [L-4-(L-arginin-2-N-yl)aspartate](n)-L-aspartate + ADP + phosphate + H(+)</text>
        <dbReference type="Rhea" id="RHEA:13277"/>
        <dbReference type="Rhea" id="RHEA-COMP:13728"/>
        <dbReference type="Rhea" id="RHEA-COMP:13733"/>
        <dbReference type="ChEBI" id="CHEBI:15378"/>
        <dbReference type="ChEBI" id="CHEBI:29991"/>
        <dbReference type="ChEBI" id="CHEBI:30616"/>
        <dbReference type="ChEBI" id="CHEBI:43474"/>
        <dbReference type="ChEBI" id="CHEBI:137986"/>
        <dbReference type="ChEBI" id="CHEBI:137990"/>
        <dbReference type="ChEBI" id="CHEBI:456216"/>
        <dbReference type="EC" id="6.3.2.29"/>
    </reaction>
</comment>
<dbReference type="SMART" id="SM01209">
    <property type="entry name" value="GARS_A"/>
    <property type="match status" value="1"/>
</dbReference>
<evidence type="ECO:0000256" key="4">
    <source>
        <dbReference type="ARBA" id="ARBA00012968"/>
    </source>
</evidence>